<evidence type="ECO:0000313" key="3">
    <source>
        <dbReference type="Proteomes" id="UP001465976"/>
    </source>
</evidence>
<feature type="region of interest" description="Disordered" evidence="1">
    <location>
        <begin position="261"/>
        <end position="294"/>
    </location>
</feature>
<dbReference type="PANTHER" id="PTHR34587:SF2">
    <property type="entry name" value="G-PROTEIN COUPLED RECEPTORS FAMILY 1 PROFILE DOMAIN-CONTAINING PROTEIN"/>
    <property type="match status" value="1"/>
</dbReference>
<proteinExistence type="predicted"/>
<protein>
    <submittedName>
        <fullName evidence="2">Uncharacterized protein</fullName>
    </submittedName>
</protein>
<dbReference type="EMBL" id="JBAHYK010001554">
    <property type="protein sequence ID" value="KAL0567570.1"/>
    <property type="molecule type" value="Genomic_DNA"/>
</dbReference>
<sequence length="510" mass="55048">MSDVHSLPQVSSFTEHSEDSMTSHLFRQHVESRQDGPQVSLTLNPKVISKVVEKDLDDRTSFNDSLLSSNNFINYCATVPLPLTNGSQVTTGSCNPAPMGSIPSIQFIPSTKFQSPTNGGVMSGHPFVIQLAVRNVEAQNLRGLDIGNVTNPMTNYQAAPQQLDSGGLIKRRIAIIIESLSAMNQTTPPNPTIYDLFHEVIDSNDVSFLSVNLDNGLKPGVYRISSLTRGLNFQPIVLPVMDHGAMDDAIYITVTADEEPQPRAKRRIVSNSQILPRQTGATTTSGSDSNAQSSTTLLNSQISTAFASDGENKMSGTTASLTSHNNFINYCLTIPVSLTNGQQRRGGGGASCNPIPIGAIPATSAIPAFKFVRPGNFDRLDPGKPFSIMLNYKNMVISMTNPDTRYLSAPQRLDSSGMIRGYARVVIEALTSFNQTDPTDPTTIAYASPMTNQDGTGTLVTNATDGLPAGFYRLSSMAVTENHYPVALPESMHGAINDVIYVRHLPQFCT</sequence>
<dbReference type="InterPro" id="IPR053216">
    <property type="entry name" value="Appressorial_penetr-assoc"/>
</dbReference>
<comment type="caution">
    <text evidence="2">The sequence shown here is derived from an EMBL/GenBank/DDBJ whole genome shotgun (WGS) entry which is preliminary data.</text>
</comment>
<name>A0ABR3EXC4_9AGAR</name>
<reference evidence="2 3" key="1">
    <citation type="submission" date="2024-02" db="EMBL/GenBank/DDBJ databases">
        <title>A draft genome for the cacao thread blight pathogen Marasmius crinis-equi.</title>
        <authorList>
            <person name="Cohen S.P."/>
            <person name="Baruah I.K."/>
            <person name="Amoako-Attah I."/>
            <person name="Bukari Y."/>
            <person name="Meinhardt L.W."/>
            <person name="Bailey B.A."/>
        </authorList>
    </citation>
    <scope>NUCLEOTIDE SEQUENCE [LARGE SCALE GENOMIC DNA]</scope>
    <source>
        <strain evidence="2 3">GH-76</strain>
    </source>
</reference>
<gene>
    <name evidence="2" type="ORF">V5O48_014421</name>
</gene>
<feature type="compositionally biased region" description="Polar residues" evidence="1">
    <location>
        <begin position="269"/>
        <end position="294"/>
    </location>
</feature>
<feature type="region of interest" description="Disordered" evidence="1">
    <location>
        <begin position="1"/>
        <end position="21"/>
    </location>
</feature>
<dbReference type="Proteomes" id="UP001465976">
    <property type="component" value="Unassembled WGS sequence"/>
</dbReference>
<evidence type="ECO:0000256" key="1">
    <source>
        <dbReference type="SAM" id="MobiDB-lite"/>
    </source>
</evidence>
<dbReference type="PANTHER" id="PTHR34587">
    <property type="entry name" value="VWFA DOMAIN-CONTAINING PROTEIN"/>
    <property type="match status" value="1"/>
</dbReference>
<accession>A0ABR3EXC4</accession>
<keyword evidence="3" id="KW-1185">Reference proteome</keyword>
<organism evidence="2 3">
    <name type="scientific">Marasmius crinis-equi</name>
    <dbReference type="NCBI Taxonomy" id="585013"/>
    <lineage>
        <taxon>Eukaryota</taxon>
        <taxon>Fungi</taxon>
        <taxon>Dikarya</taxon>
        <taxon>Basidiomycota</taxon>
        <taxon>Agaricomycotina</taxon>
        <taxon>Agaricomycetes</taxon>
        <taxon>Agaricomycetidae</taxon>
        <taxon>Agaricales</taxon>
        <taxon>Marasmiineae</taxon>
        <taxon>Marasmiaceae</taxon>
        <taxon>Marasmius</taxon>
    </lineage>
</organism>
<evidence type="ECO:0000313" key="2">
    <source>
        <dbReference type="EMBL" id="KAL0567570.1"/>
    </source>
</evidence>